<dbReference type="InterPro" id="IPR007052">
    <property type="entry name" value="CS_dom"/>
</dbReference>
<accession>A0A9P4YDI8</accession>
<feature type="compositionally biased region" description="Basic and acidic residues" evidence="2">
    <location>
        <begin position="222"/>
        <end position="232"/>
    </location>
</feature>
<feature type="domain" description="SGS" evidence="3">
    <location>
        <begin position="384"/>
        <end position="466"/>
    </location>
</feature>
<protein>
    <submittedName>
        <fullName evidence="5">SGS-domain-containing protein</fullName>
    </submittedName>
</protein>
<gene>
    <name evidence="5" type="ORF">M406DRAFT_286315</name>
</gene>
<dbReference type="PROSITE" id="PS51203">
    <property type="entry name" value="CS"/>
    <property type="match status" value="1"/>
</dbReference>
<evidence type="ECO:0000259" key="4">
    <source>
        <dbReference type="PROSITE" id="PS51203"/>
    </source>
</evidence>
<organism evidence="5 6">
    <name type="scientific">Cryphonectria parasitica (strain ATCC 38755 / EP155)</name>
    <dbReference type="NCBI Taxonomy" id="660469"/>
    <lineage>
        <taxon>Eukaryota</taxon>
        <taxon>Fungi</taxon>
        <taxon>Dikarya</taxon>
        <taxon>Ascomycota</taxon>
        <taxon>Pezizomycotina</taxon>
        <taxon>Sordariomycetes</taxon>
        <taxon>Sordariomycetidae</taxon>
        <taxon>Diaporthales</taxon>
        <taxon>Cryphonectriaceae</taxon>
        <taxon>Cryphonectria-Endothia species complex</taxon>
        <taxon>Cryphonectria</taxon>
    </lineage>
</organism>
<dbReference type="SUPFAM" id="SSF49764">
    <property type="entry name" value="HSP20-like chaperones"/>
    <property type="match status" value="1"/>
</dbReference>
<dbReference type="Pfam" id="PF05002">
    <property type="entry name" value="SGS"/>
    <property type="match status" value="1"/>
</dbReference>
<feature type="domain" description="CS" evidence="4">
    <location>
        <begin position="248"/>
        <end position="338"/>
    </location>
</feature>
<dbReference type="InterPro" id="IPR044563">
    <property type="entry name" value="Sgt1-like"/>
</dbReference>
<dbReference type="OrthoDB" id="1898560at2759"/>
<dbReference type="CDD" id="cd06466">
    <property type="entry name" value="p23_CS_SGT1_like"/>
    <property type="match status" value="1"/>
</dbReference>
<evidence type="ECO:0000256" key="1">
    <source>
        <dbReference type="ARBA" id="ARBA00008509"/>
    </source>
</evidence>
<dbReference type="InterPro" id="IPR008978">
    <property type="entry name" value="HSP20-like_chaperone"/>
</dbReference>
<feature type="compositionally biased region" description="Basic and acidic residues" evidence="2">
    <location>
        <begin position="392"/>
        <end position="401"/>
    </location>
</feature>
<proteinExistence type="inferred from homology"/>
<dbReference type="PANTHER" id="PTHR45862">
    <property type="entry name" value="PROTEIN SGT1 HOMOLOG"/>
    <property type="match status" value="1"/>
</dbReference>
<evidence type="ECO:0000256" key="2">
    <source>
        <dbReference type="SAM" id="MobiDB-lite"/>
    </source>
</evidence>
<dbReference type="InterPro" id="IPR007699">
    <property type="entry name" value="SGS_dom"/>
</dbReference>
<comment type="similarity">
    <text evidence="1">Belongs to the SGT1 family.</text>
</comment>
<sequence>MSAVKYAETGMAAAQAHKWDEAITNLNKAIDQSKSPQWLLSRSQAFMETGNLDKALRDADFAYCTAAERGNDKSRKQMIDAQHRRSVIYFRKKLYANADACASWSQQLAKGVAVKAADKTADNTDDKGFYHITAADIEPRRDTAPGQGQHDGGAGRFAQVSSLLGGSKGSSGPYEQEWARTQSWRTTIIRFLEALPAEDPARRVTAKPVPAKPSLEEEEGEYVQKPDPEIEAAKASPAEVRSKPELSNGPFRSQMYQSDASITISLFMKFASKEDTAKVQVELQPNLITVTGVPREPSTAYIVPHAAINPAKSTYRVATMKIEFNLAKAQPGKWPSFGREELSQPGPSTLPQADETAIHTTLGSNTAAAQASTPKEPPKPKAPVYPTSAKGGPKDWDHISADDDEKDVDAFFKQLYKDATPDQQRAMMKSFQESNGTTLSTDWATVSKETVKTNPPEGVVAKKWSS</sequence>
<evidence type="ECO:0000313" key="5">
    <source>
        <dbReference type="EMBL" id="KAF3771391.1"/>
    </source>
</evidence>
<feature type="region of interest" description="Disordered" evidence="2">
    <location>
        <begin position="202"/>
        <end position="252"/>
    </location>
</feature>
<evidence type="ECO:0000259" key="3">
    <source>
        <dbReference type="PROSITE" id="PS51048"/>
    </source>
</evidence>
<dbReference type="Gene3D" id="2.60.40.790">
    <property type="match status" value="1"/>
</dbReference>
<dbReference type="Gene3D" id="1.25.40.10">
    <property type="entry name" value="Tetratricopeptide repeat domain"/>
    <property type="match status" value="1"/>
</dbReference>
<dbReference type="InterPro" id="IPR011990">
    <property type="entry name" value="TPR-like_helical_dom_sf"/>
</dbReference>
<keyword evidence="6" id="KW-1185">Reference proteome</keyword>
<dbReference type="Pfam" id="PF04969">
    <property type="entry name" value="CS"/>
    <property type="match status" value="1"/>
</dbReference>
<comment type="caution">
    <text evidence="5">The sequence shown here is derived from an EMBL/GenBank/DDBJ whole genome shotgun (WGS) entry which is preliminary data.</text>
</comment>
<dbReference type="PROSITE" id="PS51048">
    <property type="entry name" value="SGS"/>
    <property type="match status" value="1"/>
</dbReference>
<dbReference type="GO" id="GO:0051087">
    <property type="term" value="F:protein-folding chaperone binding"/>
    <property type="evidence" value="ECO:0007669"/>
    <property type="project" value="InterPro"/>
</dbReference>
<dbReference type="GeneID" id="63835797"/>
<dbReference type="RefSeq" id="XP_040782352.1">
    <property type="nucleotide sequence ID" value="XM_040918668.1"/>
</dbReference>
<dbReference type="AlphaFoldDB" id="A0A9P4YDI8"/>
<feature type="region of interest" description="Disordered" evidence="2">
    <location>
        <begin position="333"/>
        <end position="401"/>
    </location>
</feature>
<dbReference type="EMBL" id="MU032344">
    <property type="protein sequence ID" value="KAF3771391.1"/>
    <property type="molecule type" value="Genomic_DNA"/>
</dbReference>
<name>A0A9P4YDI8_CRYP1</name>
<feature type="region of interest" description="Disordered" evidence="2">
    <location>
        <begin position="134"/>
        <end position="156"/>
    </location>
</feature>
<dbReference type="Proteomes" id="UP000803844">
    <property type="component" value="Unassembled WGS sequence"/>
</dbReference>
<evidence type="ECO:0000313" key="6">
    <source>
        <dbReference type="Proteomes" id="UP000803844"/>
    </source>
</evidence>
<dbReference type="SUPFAM" id="SSF48452">
    <property type="entry name" value="TPR-like"/>
    <property type="match status" value="1"/>
</dbReference>
<feature type="compositionally biased region" description="Polar residues" evidence="2">
    <location>
        <begin position="358"/>
        <end position="373"/>
    </location>
</feature>
<reference evidence="5" key="1">
    <citation type="journal article" date="2020" name="Phytopathology">
        <title>Genome sequence of the chestnut blight fungus Cryphonectria parasitica EP155: A fundamental resource for an archetypical invasive plant pathogen.</title>
        <authorList>
            <person name="Crouch J.A."/>
            <person name="Dawe A."/>
            <person name="Aerts A."/>
            <person name="Barry K."/>
            <person name="Churchill A.C.L."/>
            <person name="Grimwood J."/>
            <person name="Hillman B."/>
            <person name="Milgroom M.G."/>
            <person name="Pangilinan J."/>
            <person name="Smith M."/>
            <person name="Salamov A."/>
            <person name="Schmutz J."/>
            <person name="Yadav J."/>
            <person name="Grigoriev I.V."/>
            <person name="Nuss D."/>
        </authorList>
    </citation>
    <scope>NUCLEOTIDE SEQUENCE</scope>
    <source>
        <strain evidence="5">EP155</strain>
    </source>
</reference>